<comment type="caution">
    <text evidence="1">The sequence shown here is derived from an EMBL/GenBank/DDBJ whole genome shotgun (WGS) entry which is preliminary data.</text>
</comment>
<dbReference type="Proteomes" id="UP000791440">
    <property type="component" value="Unassembled WGS sequence"/>
</dbReference>
<reference evidence="1" key="1">
    <citation type="journal article" date="2016" name="Insect Biochem. Mol. Biol.">
        <title>Multifaceted biological insights from a draft genome sequence of the tobacco hornworm moth, Manduca sexta.</title>
        <authorList>
            <person name="Kanost M.R."/>
            <person name="Arrese E.L."/>
            <person name="Cao X."/>
            <person name="Chen Y.R."/>
            <person name="Chellapilla S."/>
            <person name="Goldsmith M.R."/>
            <person name="Grosse-Wilde E."/>
            <person name="Heckel D.G."/>
            <person name="Herndon N."/>
            <person name="Jiang H."/>
            <person name="Papanicolaou A."/>
            <person name="Qu J."/>
            <person name="Soulages J.L."/>
            <person name="Vogel H."/>
            <person name="Walters J."/>
            <person name="Waterhouse R.M."/>
            <person name="Ahn S.J."/>
            <person name="Almeida F.C."/>
            <person name="An C."/>
            <person name="Aqrawi P."/>
            <person name="Bretschneider A."/>
            <person name="Bryant W.B."/>
            <person name="Bucks S."/>
            <person name="Chao H."/>
            <person name="Chevignon G."/>
            <person name="Christen J.M."/>
            <person name="Clarke D.F."/>
            <person name="Dittmer N.T."/>
            <person name="Ferguson L.C.F."/>
            <person name="Garavelou S."/>
            <person name="Gordon K.H.J."/>
            <person name="Gunaratna R.T."/>
            <person name="Han Y."/>
            <person name="Hauser F."/>
            <person name="He Y."/>
            <person name="Heidel-Fischer H."/>
            <person name="Hirsh A."/>
            <person name="Hu Y."/>
            <person name="Jiang H."/>
            <person name="Kalra D."/>
            <person name="Klinner C."/>
            <person name="Konig C."/>
            <person name="Kovar C."/>
            <person name="Kroll A.R."/>
            <person name="Kuwar S.S."/>
            <person name="Lee S.L."/>
            <person name="Lehman R."/>
            <person name="Li K."/>
            <person name="Li Z."/>
            <person name="Liang H."/>
            <person name="Lovelace S."/>
            <person name="Lu Z."/>
            <person name="Mansfield J.H."/>
            <person name="McCulloch K.J."/>
            <person name="Mathew T."/>
            <person name="Morton B."/>
            <person name="Muzny D.M."/>
            <person name="Neunemann D."/>
            <person name="Ongeri F."/>
            <person name="Pauchet Y."/>
            <person name="Pu L.L."/>
            <person name="Pyrousis I."/>
            <person name="Rao X.J."/>
            <person name="Redding A."/>
            <person name="Roesel C."/>
            <person name="Sanchez-Gracia A."/>
            <person name="Schaack S."/>
            <person name="Shukla A."/>
            <person name="Tetreau G."/>
            <person name="Wang Y."/>
            <person name="Xiong G.H."/>
            <person name="Traut W."/>
            <person name="Walsh T.K."/>
            <person name="Worley K.C."/>
            <person name="Wu D."/>
            <person name="Wu W."/>
            <person name="Wu Y.Q."/>
            <person name="Zhang X."/>
            <person name="Zou Z."/>
            <person name="Zucker H."/>
            <person name="Briscoe A.D."/>
            <person name="Burmester T."/>
            <person name="Clem R.J."/>
            <person name="Feyereisen R."/>
            <person name="Grimmelikhuijzen C.J.P."/>
            <person name="Hamodrakas S.J."/>
            <person name="Hansson B.S."/>
            <person name="Huguet E."/>
            <person name="Jermiin L.S."/>
            <person name="Lan Q."/>
            <person name="Lehman H.K."/>
            <person name="Lorenzen M."/>
            <person name="Merzendorfer H."/>
            <person name="Michalopoulos I."/>
            <person name="Morton D.B."/>
            <person name="Muthukrishnan S."/>
            <person name="Oakeshott J.G."/>
            <person name="Palmer W."/>
            <person name="Park Y."/>
            <person name="Passarelli A.L."/>
            <person name="Rozas J."/>
            <person name="Schwartz L.M."/>
            <person name="Smith W."/>
            <person name="Southgate A."/>
            <person name="Vilcinskas A."/>
            <person name="Vogt R."/>
            <person name="Wang P."/>
            <person name="Werren J."/>
            <person name="Yu X.Q."/>
            <person name="Zhou J.J."/>
            <person name="Brown S.J."/>
            <person name="Scherer S.E."/>
            <person name="Richards S."/>
            <person name="Blissard G.W."/>
        </authorList>
    </citation>
    <scope>NUCLEOTIDE SEQUENCE</scope>
</reference>
<sequence>MCMFPQAEAPALGQFLLPLLSADTPREDKFLIRHEDILQLLASAEETARESLPLPEDLHSEQQPDQLAAPDMFTYEEPPVTPEEEAALLHYVCEAERLACESDETHFTPVPEWLLGVYHSWCEISALMYTLVGTNMAKDGSVDRVSEDWVYRARFGCHCRLCLCLANNSVALAVFIRDVVWALAHGRSSGGAAAGAMRALRLGAEPTAQHHQRWDLPRLRRLLHHNNAASIIHNQLCRLALEGDITEQIVTKICLCRQYDKPMEMQ</sequence>
<dbReference type="EMBL" id="JH669654">
    <property type="protein sequence ID" value="KAG6465688.1"/>
    <property type="molecule type" value="Genomic_DNA"/>
</dbReference>
<reference evidence="1" key="2">
    <citation type="submission" date="2020-12" db="EMBL/GenBank/DDBJ databases">
        <authorList>
            <person name="Kanost M."/>
        </authorList>
    </citation>
    <scope>NUCLEOTIDE SEQUENCE</scope>
</reference>
<evidence type="ECO:0000313" key="1">
    <source>
        <dbReference type="EMBL" id="KAG6465688.1"/>
    </source>
</evidence>
<proteinExistence type="predicted"/>
<gene>
    <name evidence="1" type="ORF">O3G_MSEX015320</name>
</gene>
<dbReference type="AlphaFoldDB" id="A0A921ZX30"/>
<protein>
    <submittedName>
        <fullName evidence="1">Uncharacterized protein</fullName>
    </submittedName>
</protein>
<keyword evidence="2" id="KW-1185">Reference proteome</keyword>
<evidence type="ECO:0000313" key="2">
    <source>
        <dbReference type="Proteomes" id="UP000791440"/>
    </source>
</evidence>
<organism evidence="1 2">
    <name type="scientific">Manduca sexta</name>
    <name type="common">Tobacco hawkmoth</name>
    <name type="synonym">Tobacco hornworm</name>
    <dbReference type="NCBI Taxonomy" id="7130"/>
    <lineage>
        <taxon>Eukaryota</taxon>
        <taxon>Metazoa</taxon>
        <taxon>Ecdysozoa</taxon>
        <taxon>Arthropoda</taxon>
        <taxon>Hexapoda</taxon>
        <taxon>Insecta</taxon>
        <taxon>Pterygota</taxon>
        <taxon>Neoptera</taxon>
        <taxon>Endopterygota</taxon>
        <taxon>Lepidoptera</taxon>
        <taxon>Glossata</taxon>
        <taxon>Ditrysia</taxon>
        <taxon>Bombycoidea</taxon>
        <taxon>Sphingidae</taxon>
        <taxon>Sphinginae</taxon>
        <taxon>Sphingini</taxon>
        <taxon>Manduca</taxon>
    </lineage>
</organism>
<accession>A0A921ZX30</accession>
<name>A0A921ZX30_MANSE</name>